<evidence type="ECO:0000313" key="1">
    <source>
        <dbReference type="EMBL" id="GIY99123.1"/>
    </source>
</evidence>
<reference evidence="1 2" key="1">
    <citation type="submission" date="2021-06" db="EMBL/GenBank/DDBJ databases">
        <title>Caerostris extrusa draft genome.</title>
        <authorList>
            <person name="Kono N."/>
            <person name="Arakawa K."/>
        </authorList>
    </citation>
    <scope>NUCLEOTIDE SEQUENCE [LARGE SCALE GENOMIC DNA]</scope>
</reference>
<gene>
    <name evidence="1" type="ORF">CEXT_88871</name>
</gene>
<dbReference type="AlphaFoldDB" id="A0AAV4XZ60"/>
<comment type="caution">
    <text evidence="1">The sequence shown here is derived from an EMBL/GenBank/DDBJ whole genome shotgun (WGS) entry which is preliminary data.</text>
</comment>
<name>A0AAV4XZ60_CAEEX</name>
<dbReference type="Proteomes" id="UP001054945">
    <property type="component" value="Unassembled WGS sequence"/>
</dbReference>
<sequence length="81" mass="9377">MEKVCQDLGMLDFYLLVHGRYFISPPTTHRRPIEGRPFRDQSKSSHEEKLLGLKFESPSGVVTTMATRMIDIQNEQHLDDT</sequence>
<dbReference type="EMBL" id="BPLR01001007">
    <property type="protein sequence ID" value="GIY99123.1"/>
    <property type="molecule type" value="Genomic_DNA"/>
</dbReference>
<evidence type="ECO:0000313" key="2">
    <source>
        <dbReference type="Proteomes" id="UP001054945"/>
    </source>
</evidence>
<protein>
    <submittedName>
        <fullName evidence="1">Uncharacterized protein</fullName>
    </submittedName>
</protein>
<proteinExistence type="predicted"/>
<keyword evidence="2" id="KW-1185">Reference proteome</keyword>
<accession>A0AAV4XZ60</accession>
<organism evidence="1 2">
    <name type="scientific">Caerostris extrusa</name>
    <name type="common">Bark spider</name>
    <name type="synonym">Caerostris bankana</name>
    <dbReference type="NCBI Taxonomy" id="172846"/>
    <lineage>
        <taxon>Eukaryota</taxon>
        <taxon>Metazoa</taxon>
        <taxon>Ecdysozoa</taxon>
        <taxon>Arthropoda</taxon>
        <taxon>Chelicerata</taxon>
        <taxon>Arachnida</taxon>
        <taxon>Araneae</taxon>
        <taxon>Araneomorphae</taxon>
        <taxon>Entelegynae</taxon>
        <taxon>Araneoidea</taxon>
        <taxon>Araneidae</taxon>
        <taxon>Caerostris</taxon>
    </lineage>
</organism>